<dbReference type="Gene3D" id="2.60.40.60">
    <property type="entry name" value="Cadherins"/>
    <property type="match status" value="8"/>
</dbReference>
<evidence type="ECO:0000313" key="14">
    <source>
        <dbReference type="EMBL" id="ESP03941.1"/>
    </source>
</evidence>
<evidence type="ECO:0000256" key="1">
    <source>
        <dbReference type="ARBA" id="ARBA00004167"/>
    </source>
</evidence>
<evidence type="ECO:0000259" key="13">
    <source>
        <dbReference type="PROSITE" id="PS50268"/>
    </source>
</evidence>
<evidence type="ECO:0000313" key="15">
    <source>
        <dbReference type="Proteomes" id="UP000030746"/>
    </source>
</evidence>
<dbReference type="PROSITE" id="PS50268">
    <property type="entry name" value="CADHERIN_2"/>
    <property type="match status" value="7"/>
</dbReference>
<keyword evidence="8 12" id="KW-0472">Membrane</keyword>
<evidence type="ECO:0000256" key="10">
    <source>
        <dbReference type="ARBA" id="ARBA00023180"/>
    </source>
</evidence>
<dbReference type="InterPro" id="IPR020894">
    <property type="entry name" value="Cadherin_CS"/>
</dbReference>
<organism evidence="14 15">
    <name type="scientific">Lottia gigantea</name>
    <name type="common">Giant owl limpet</name>
    <dbReference type="NCBI Taxonomy" id="225164"/>
    <lineage>
        <taxon>Eukaryota</taxon>
        <taxon>Metazoa</taxon>
        <taxon>Spiralia</taxon>
        <taxon>Lophotrochozoa</taxon>
        <taxon>Mollusca</taxon>
        <taxon>Gastropoda</taxon>
        <taxon>Patellogastropoda</taxon>
        <taxon>Lottioidea</taxon>
        <taxon>Lottiidae</taxon>
        <taxon>Lottia</taxon>
    </lineage>
</organism>
<keyword evidence="9" id="KW-1015">Disulfide bond</keyword>
<evidence type="ECO:0000256" key="8">
    <source>
        <dbReference type="ARBA" id="ARBA00023136"/>
    </source>
</evidence>
<dbReference type="SMART" id="SM00112">
    <property type="entry name" value="CA"/>
    <property type="match status" value="7"/>
</dbReference>
<dbReference type="STRING" id="225164.V4B9A9"/>
<evidence type="ECO:0000256" key="7">
    <source>
        <dbReference type="ARBA" id="ARBA00022989"/>
    </source>
</evidence>
<keyword evidence="10" id="KW-0325">Glycoprotein</keyword>
<keyword evidence="6" id="KW-0130">Cell adhesion</keyword>
<reference evidence="14 15" key="1">
    <citation type="journal article" date="2013" name="Nature">
        <title>Insights into bilaterian evolution from three spiralian genomes.</title>
        <authorList>
            <person name="Simakov O."/>
            <person name="Marletaz F."/>
            <person name="Cho S.J."/>
            <person name="Edsinger-Gonzales E."/>
            <person name="Havlak P."/>
            <person name="Hellsten U."/>
            <person name="Kuo D.H."/>
            <person name="Larsson T."/>
            <person name="Lv J."/>
            <person name="Arendt D."/>
            <person name="Savage R."/>
            <person name="Osoegawa K."/>
            <person name="de Jong P."/>
            <person name="Grimwood J."/>
            <person name="Chapman J.A."/>
            <person name="Shapiro H."/>
            <person name="Aerts A."/>
            <person name="Otillar R.P."/>
            <person name="Terry A.Y."/>
            <person name="Boore J.L."/>
            <person name="Grigoriev I.V."/>
            <person name="Lindberg D.R."/>
            <person name="Seaver E.C."/>
            <person name="Weisblat D.A."/>
            <person name="Putnam N.H."/>
            <person name="Rokhsar D.S."/>
        </authorList>
    </citation>
    <scope>NUCLEOTIDE SEQUENCE [LARGE SCALE GENOMIC DNA]</scope>
</reference>
<dbReference type="PANTHER" id="PTHR24026:SF133">
    <property type="entry name" value="CADHERIN-RELATED FAMILY MEMBER 2"/>
    <property type="match status" value="1"/>
</dbReference>
<feature type="transmembrane region" description="Helical" evidence="12">
    <location>
        <begin position="1092"/>
        <end position="1115"/>
    </location>
</feature>
<dbReference type="InterPro" id="IPR015919">
    <property type="entry name" value="Cadherin-like_sf"/>
</dbReference>
<evidence type="ECO:0000256" key="3">
    <source>
        <dbReference type="ARBA" id="ARBA00022692"/>
    </source>
</evidence>
<keyword evidence="3 12" id="KW-0812">Transmembrane</keyword>
<sequence>MWCVCILFTRPSFFPTAGTYIATLTARDRDPGEEPSVRILYFEVEDKSGNRGTLRADLIIKDVNDESPRFTNLPYRFEVYENETIGSSLFTVTTTDPDDGLGGTATYWLNDSSHLGNPFNLSGNSIILTSPLNYSINTFFQLKVNARDNMIPFNKADPVDLIVNVLDVQNMPPYFLHQPYTVSILENTTIGEKTKLKVVALDGDRGVPNDIQYSFVQGEAHNFSINSTTGEISVAGGLDADDEAVKQKGGVFRITVNASEVIPNGQINYGQAWSTTDLSITLIDVNDNEPTFTQPLYTASIAENSPKGVPLTMSNGQLIEVSDADQTSDHHSFELLMSEDNIYPDAFDTIPGTGTPIYSKSTVILKVNNTVILDYETRTNITFKIRAKELNSIHQTETTIVVQILDVNDNSPVFPDNHTTQFSVHENTEKGTFIGLMTATDKESDVTYTLDGEDDKFQIGKVTGNLTVNGCLDRELRSSYTIFVVATDIDSDSSQQRSTRQRINIDILDVNDNTPEFIDIPTRRHIPEDTKPDTELFKIGATDKDNGTNQEIEYFLTSNGNITGLDIHIDKGTVFVNQSLIGMVGLRYITVMARDKGQPPLNDTVQILIIIEDVNLHRPVFYRPSHSEYNVSANLIPEITVEEEQVIGSNILNIYANDSDSGNNGAISYKLVPDTSDDWQKFSIHRSSGVLTNDGRLDREKQEVYQISITAVDGGIPSLESTITLKIVLEDIDDNQPVFGEHIQQPHGISVQEEQTDIVVGNLSLATDLDKIPIICYYILGGELIDHFFLNKTSGVLSLVKKLDREVTSEVNLVIVARGDCSLTIQPSVSSKGDLVDGHPPEYVRNNNTMLWVRITVTDINDQPPVFSSKEITSGFLYDIDFGSFIKDLQEEVTDADIGENATPYFKLLGPITTKDIDIVDIDIVKTPPLILDINGTIKTNMLFSSDMSGAFIMKVQAYDIGNLTDEAVIEIYLISDIQRVKMVFLKTPDEVRAVKDVLIQELEKVLEYRIIVDKIATHQSSDGSPVTTKSDMFIHARYLDTDKVVPASELWRAFDFSQNINLILDKYGVVQTSPVKAEKKDETTTEDTLRITLIIVTISLGVIAVILVLFLVSLRSRYRRKLRAATTRTFGGSVKDTIPDIIPPGTNKYFAAASNPVYMKDVSLNLADDDSTSQNSLDVNEVDGKKKPEMTFEPEEQEIVMSLYDEHAQELKDSNRNTALDMVLQQYEEKLNLKSREIVVDNGEDDQYDSNLTSVQTLNKLRSPNVVITGLNVRQTFSEHCSASWVVKCGI</sequence>
<keyword evidence="15" id="KW-1185">Reference proteome</keyword>
<evidence type="ECO:0000256" key="11">
    <source>
        <dbReference type="PROSITE-ProRule" id="PRU00043"/>
    </source>
</evidence>
<dbReference type="HOGENOM" id="CLU_005755_0_0_1"/>
<gene>
    <name evidence="14" type="ORF">LOTGIDRAFT_230236</name>
</gene>
<dbReference type="FunFam" id="2.60.40.60:FF:000039">
    <property type="entry name" value="FAT atypical cadherin 3"/>
    <property type="match status" value="1"/>
</dbReference>
<dbReference type="GO" id="GO:0005509">
    <property type="term" value="F:calcium ion binding"/>
    <property type="evidence" value="ECO:0007669"/>
    <property type="project" value="UniProtKB-UniRule"/>
</dbReference>
<dbReference type="RefSeq" id="XP_009045423.1">
    <property type="nucleotide sequence ID" value="XM_009047175.1"/>
</dbReference>
<dbReference type="GeneID" id="20248240"/>
<keyword evidence="2" id="KW-0245">EGF-like domain</keyword>
<evidence type="ECO:0000256" key="2">
    <source>
        <dbReference type="ARBA" id="ARBA00022536"/>
    </source>
</evidence>
<dbReference type="PRINTS" id="PR00205">
    <property type="entry name" value="CADHERIN"/>
</dbReference>
<comment type="subcellular location">
    <subcellularLocation>
        <location evidence="1">Membrane</location>
        <topology evidence="1">Single-pass membrane protein</topology>
    </subcellularLocation>
</comment>
<keyword evidence="4" id="KW-0677">Repeat</keyword>
<name>V4B9A9_LOTGI</name>
<dbReference type="InterPro" id="IPR002126">
    <property type="entry name" value="Cadherin-like_dom"/>
</dbReference>
<dbReference type="PROSITE" id="PS00232">
    <property type="entry name" value="CADHERIN_1"/>
    <property type="match status" value="3"/>
</dbReference>
<evidence type="ECO:0000256" key="9">
    <source>
        <dbReference type="ARBA" id="ARBA00023157"/>
    </source>
</evidence>
<dbReference type="Proteomes" id="UP000030746">
    <property type="component" value="Unassembled WGS sequence"/>
</dbReference>
<keyword evidence="7 12" id="KW-1133">Transmembrane helix</keyword>
<keyword evidence="5 11" id="KW-0106">Calcium</keyword>
<evidence type="ECO:0000256" key="12">
    <source>
        <dbReference type="SAM" id="Phobius"/>
    </source>
</evidence>
<evidence type="ECO:0000256" key="5">
    <source>
        <dbReference type="ARBA" id="ARBA00022837"/>
    </source>
</evidence>
<feature type="domain" description="Cadherin" evidence="13">
    <location>
        <begin position="633"/>
        <end position="739"/>
    </location>
</feature>
<dbReference type="Pfam" id="PF00028">
    <property type="entry name" value="Cadherin"/>
    <property type="match status" value="5"/>
</dbReference>
<dbReference type="GO" id="GO:0007156">
    <property type="term" value="P:homophilic cell adhesion via plasma membrane adhesion molecules"/>
    <property type="evidence" value="ECO:0007669"/>
    <property type="project" value="InterPro"/>
</dbReference>
<feature type="domain" description="Cadherin" evidence="13">
    <location>
        <begin position="766"/>
        <end position="867"/>
    </location>
</feature>
<dbReference type="KEGG" id="lgi:LOTGIDRAFT_230236"/>
<dbReference type="PANTHER" id="PTHR24026">
    <property type="entry name" value="FAT ATYPICAL CADHERIN-RELATED"/>
    <property type="match status" value="1"/>
</dbReference>
<dbReference type="OMA" id="QIVNIRY"/>
<accession>V4B9A9</accession>
<protein>
    <recommendedName>
        <fullName evidence="13">Cadherin domain-containing protein</fullName>
    </recommendedName>
</protein>
<dbReference type="GO" id="GO:0005886">
    <property type="term" value="C:plasma membrane"/>
    <property type="evidence" value="ECO:0007669"/>
    <property type="project" value="InterPro"/>
</dbReference>
<dbReference type="CTD" id="20248240"/>
<proteinExistence type="predicted"/>
<feature type="domain" description="Cadherin" evidence="13">
    <location>
        <begin position="293"/>
        <end position="414"/>
    </location>
</feature>
<feature type="domain" description="Cadherin" evidence="13">
    <location>
        <begin position="416"/>
        <end position="517"/>
    </location>
</feature>
<dbReference type="CDD" id="cd11304">
    <property type="entry name" value="Cadherin_repeat"/>
    <property type="match status" value="7"/>
</dbReference>
<feature type="domain" description="Cadherin" evidence="13">
    <location>
        <begin position="176"/>
        <end position="292"/>
    </location>
</feature>
<evidence type="ECO:0000256" key="4">
    <source>
        <dbReference type="ARBA" id="ARBA00022737"/>
    </source>
</evidence>
<feature type="domain" description="Cadherin" evidence="13">
    <location>
        <begin position="71"/>
        <end position="175"/>
    </location>
</feature>
<dbReference type="SUPFAM" id="SSF49313">
    <property type="entry name" value="Cadherin-like"/>
    <property type="match status" value="8"/>
</dbReference>
<evidence type="ECO:0000256" key="6">
    <source>
        <dbReference type="ARBA" id="ARBA00022889"/>
    </source>
</evidence>
<dbReference type="EMBL" id="KB199905">
    <property type="protein sequence ID" value="ESP03941.1"/>
    <property type="molecule type" value="Genomic_DNA"/>
</dbReference>
<dbReference type="OrthoDB" id="6250271at2759"/>
<feature type="domain" description="Cadherin" evidence="13">
    <location>
        <begin position="518"/>
        <end position="621"/>
    </location>
</feature>